<dbReference type="AlphaFoldDB" id="A0AA36GFK9"/>
<sequence>MFIALQRSDMESSSATADHLKQPRRQMGPNPPPPNVPESEDDLRDLEQDGWQVGFEVEFNGVGHEGVMDDTQSEGSGNLVEHSKYEIGWDSDPPSDDESGQSAVVQDCYTGYQCVPVEAGSCLEEEEDDASDPAARFDCTTPNVDPDTPLAAASSWKADFDKQMGVLPPPPEEDVKIEHKPRHIDLDEDKISTIRSLMTSFTLAPPPKWADGRLQDTDLKALVEQLHTKE</sequence>
<evidence type="ECO:0008006" key="4">
    <source>
        <dbReference type="Google" id="ProtNLM"/>
    </source>
</evidence>
<evidence type="ECO:0000313" key="2">
    <source>
        <dbReference type="EMBL" id="CAJ0586488.1"/>
    </source>
</evidence>
<protein>
    <recommendedName>
        <fullName evidence="4">Male-enhanced antigen 1</fullName>
    </recommendedName>
</protein>
<comment type="caution">
    <text evidence="2">The sequence shown here is derived from an EMBL/GenBank/DDBJ whole genome shotgun (WGS) entry which is preliminary data.</text>
</comment>
<evidence type="ECO:0000313" key="3">
    <source>
        <dbReference type="Proteomes" id="UP001177023"/>
    </source>
</evidence>
<gene>
    <name evidence="2" type="ORF">MSPICULIGERA_LOCUS24493</name>
</gene>
<reference evidence="2" key="1">
    <citation type="submission" date="2023-06" db="EMBL/GenBank/DDBJ databases">
        <authorList>
            <person name="Delattre M."/>
        </authorList>
    </citation>
    <scope>NUCLEOTIDE SEQUENCE</scope>
    <source>
        <strain evidence="2">AF72</strain>
    </source>
</reference>
<keyword evidence="3" id="KW-1185">Reference proteome</keyword>
<evidence type="ECO:0000256" key="1">
    <source>
        <dbReference type="SAM" id="MobiDB-lite"/>
    </source>
</evidence>
<feature type="region of interest" description="Disordered" evidence="1">
    <location>
        <begin position="64"/>
        <end position="101"/>
    </location>
</feature>
<feature type="non-terminal residue" evidence="2">
    <location>
        <position position="230"/>
    </location>
</feature>
<organism evidence="2 3">
    <name type="scientific">Mesorhabditis spiculigera</name>
    <dbReference type="NCBI Taxonomy" id="96644"/>
    <lineage>
        <taxon>Eukaryota</taxon>
        <taxon>Metazoa</taxon>
        <taxon>Ecdysozoa</taxon>
        <taxon>Nematoda</taxon>
        <taxon>Chromadorea</taxon>
        <taxon>Rhabditida</taxon>
        <taxon>Rhabditina</taxon>
        <taxon>Rhabditomorpha</taxon>
        <taxon>Rhabditoidea</taxon>
        <taxon>Rhabditidae</taxon>
        <taxon>Mesorhabditinae</taxon>
        <taxon>Mesorhabditis</taxon>
    </lineage>
</organism>
<name>A0AA36GFK9_9BILA</name>
<proteinExistence type="predicted"/>
<feature type="region of interest" description="Disordered" evidence="1">
    <location>
        <begin position="124"/>
        <end position="151"/>
    </location>
</feature>
<dbReference type="EMBL" id="CATQJA010002708">
    <property type="protein sequence ID" value="CAJ0586488.1"/>
    <property type="molecule type" value="Genomic_DNA"/>
</dbReference>
<feature type="region of interest" description="Disordered" evidence="1">
    <location>
        <begin position="1"/>
        <end position="49"/>
    </location>
</feature>
<dbReference type="Proteomes" id="UP001177023">
    <property type="component" value="Unassembled WGS sequence"/>
</dbReference>
<accession>A0AA36GFK9</accession>